<dbReference type="Gene3D" id="1.10.10.1920">
    <property type="match status" value="1"/>
</dbReference>
<dbReference type="InterPro" id="IPR048532">
    <property type="entry name" value="ea8_5-like_sf"/>
</dbReference>
<dbReference type="RefSeq" id="WP_101532622.1">
    <property type="nucleotide sequence ID" value="NZ_JBFHIU010000001.1"/>
</dbReference>
<dbReference type="EMBL" id="PKUQ01000008">
    <property type="protein sequence ID" value="PLW78371.1"/>
    <property type="molecule type" value="Genomic_DNA"/>
</dbReference>
<comment type="caution">
    <text evidence="1">The sequence shown here is derived from an EMBL/GenBank/DDBJ whole genome shotgun (WGS) entry which is preliminary data.</text>
</comment>
<proteinExistence type="predicted"/>
<sequence>MDNYEISPGCIKAARAIALEAEAILPCTCTEGFDAMQNSLDAQILAYSIGAERVRTGSVTFSREEMMKALEKVIDEAKSLIPMNGFMQGFFADYD</sequence>
<gene>
    <name evidence="1" type="ORF">C0081_04560</name>
</gene>
<protein>
    <submittedName>
        <fullName evidence="1">Uncharacterized protein</fullName>
    </submittedName>
</protein>
<evidence type="ECO:0000313" key="1">
    <source>
        <dbReference type="EMBL" id="PLW78371.1"/>
    </source>
</evidence>
<name>A0A2N5XV32_9HYPH</name>
<evidence type="ECO:0000313" key="2">
    <source>
        <dbReference type="Proteomes" id="UP000234881"/>
    </source>
</evidence>
<dbReference type="AlphaFoldDB" id="A0A2N5XV32"/>
<dbReference type="OrthoDB" id="8456896at2"/>
<keyword evidence="2" id="KW-1185">Reference proteome</keyword>
<dbReference type="Proteomes" id="UP000234881">
    <property type="component" value="Unassembled WGS sequence"/>
</dbReference>
<accession>A0A2N5XV32</accession>
<reference evidence="1 2" key="1">
    <citation type="submission" date="2018-01" db="EMBL/GenBank/DDBJ databases">
        <title>The draft genome sequence of Cohaesibacter sp. H1304.</title>
        <authorList>
            <person name="Wang N.-N."/>
            <person name="Du Z.-J."/>
        </authorList>
    </citation>
    <scope>NUCLEOTIDE SEQUENCE [LARGE SCALE GENOMIC DNA]</scope>
    <source>
        <strain evidence="1 2">H1304</strain>
    </source>
</reference>
<organism evidence="1 2">
    <name type="scientific">Cohaesibacter celericrescens</name>
    <dbReference type="NCBI Taxonomy" id="2067669"/>
    <lineage>
        <taxon>Bacteria</taxon>
        <taxon>Pseudomonadati</taxon>
        <taxon>Pseudomonadota</taxon>
        <taxon>Alphaproteobacteria</taxon>
        <taxon>Hyphomicrobiales</taxon>
        <taxon>Cohaesibacteraceae</taxon>
    </lineage>
</organism>